<dbReference type="NCBIfam" id="TIGR00621">
    <property type="entry name" value="ssb"/>
    <property type="match status" value="1"/>
</dbReference>
<dbReference type="PANTHER" id="PTHR10302">
    <property type="entry name" value="SINGLE-STRANDED DNA-BINDING PROTEIN"/>
    <property type="match status" value="1"/>
</dbReference>
<dbReference type="Gene3D" id="2.40.50.140">
    <property type="entry name" value="Nucleic acid-binding proteins"/>
    <property type="match status" value="1"/>
</dbReference>
<dbReference type="Pfam" id="PF00436">
    <property type="entry name" value="SSB"/>
    <property type="match status" value="1"/>
</dbReference>
<dbReference type="RefSeq" id="WP_258568215.1">
    <property type="nucleotide sequence ID" value="NZ_CP092900.1"/>
</dbReference>
<keyword evidence="2" id="KW-0233">DNA recombination</keyword>
<keyword evidence="2" id="KW-0234">DNA repair</keyword>
<dbReference type="Proteomes" id="UP001055955">
    <property type="component" value="Chromosome"/>
</dbReference>
<keyword evidence="2" id="KW-0235">DNA replication</keyword>
<evidence type="ECO:0000256" key="3">
    <source>
        <dbReference type="RuleBase" id="RU000524"/>
    </source>
</evidence>
<dbReference type="InterPro" id="IPR000424">
    <property type="entry name" value="Primosome_PriB/ssb"/>
</dbReference>
<dbReference type="PANTHER" id="PTHR10302:SF27">
    <property type="entry name" value="SINGLE-STRANDED DNA-BINDING PROTEIN"/>
    <property type="match status" value="1"/>
</dbReference>
<keyword evidence="5" id="KW-1185">Reference proteome</keyword>
<dbReference type="SUPFAM" id="SSF50249">
    <property type="entry name" value="Nucleic acid-binding proteins"/>
    <property type="match status" value="1"/>
</dbReference>
<dbReference type="InterPro" id="IPR012340">
    <property type="entry name" value="NA-bd_OB-fold"/>
</dbReference>
<dbReference type="HAMAP" id="MF_00984">
    <property type="entry name" value="SSB"/>
    <property type="match status" value="1"/>
</dbReference>
<dbReference type="EMBL" id="CP092900">
    <property type="protein sequence ID" value="UTC24432.1"/>
    <property type="molecule type" value="Genomic_DNA"/>
</dbReference>
<evidence type="ECO:0000313" key="5">
    <source>
        <dbReference type="Proteomes" id="UP001055955"/>
    </source>
</evidence>
<sequence length="143" mass="15848">MSRGLNKAMIIGNAGQDPDIRYTANEQAVVNLSIATSESWRDKQTGQQQDRVEWHRIVMYGKLAEIAGKYVKKGTKLYIEGSIRTRKWADNQGAERYTTEIVANEMQMLDSRMQAAGGDMPAPAMNKPAAPVASDIADDDIPF</sequence>
<accession>A0ABY5DKW2</accession>
<evidence type="ECO:0000256" key="2">
    <source>
        <dbReference type="HAMAP-Rule" id="MF_00984"/>
    </source>
</evidence>
<name>A0ABY5DKW2_9GAMM</name>
<evidence type="ECO:0000313" key="4">
    <source>
        <dbReference type="EMBL" id="UTC24432.1"/>
    </source>
</evidence>
<dbReference type="PROSITE" id="PS50935">
    <property type="entry name" value="SSB"/>
    <property type="match status" value="1"/>
</dbReference>
<keyword evidence="1 2" id="KW-0238">DNA-binding</keyword>
<reference evidence="4 5" key="1">
    <citation type="journal article" date="2022" name="Nat. Microbiol.">
        <title>The microbiome of a bacterivorous marine choanoflagellate contains a resource-demanding obligate bacterial associate.</title>
        <authorList>
            <person name="Needham D.M."/>
            <person name="Poirier C."/>
            <person name="Bachy C."/>
            <person name="George E.E."/>
            <person name="Wilken S."/>
            <person name="Yung C.C.M."/>
            <person name="Limardo A.J."/>
            <person name="Morando M."/>
            <person name="Sudek L."/>
            <person name="Malmstrom R.R."/>
            <person name="Keeling P.J."/>
            <person name="Santoro A.E."/>
            <person name="Worden A.Z."/>
        </authorList>
    </citation>
    <scope>NUCLEOTIDE SEQUENCE [LARGE SCALE GENOMIC DNA]</scope>
    <source>
        <strain evidence="4 5">Comchoano-1</strain>
    </source>
</reference>
<evidence type="ECO:0000256" key="1">
    <source>
        <dbReference type="ARBA" id="ARBA00023125"/>
    </source>
</evidence>
<dbReference type="InterPro" id="IPR011344">
    <property type="entry name" value="ssDNA-bd"/>
</dbReference>
<dbReference type="GO" id="GO:0003677">
    <property type="term" value="F:DNA binding"/>
    <property type="evidence" value="ECO:0007669"/>
    <property type="project" value="UniProtKB-KW"/>
</dbReference>
<comment type="subunit">
    <text evidence="2">Homotetramer.</text>
</comment>
<proteinExistence type="inferred from homology"/>
<organism evidence="4 5">
    <name type="scientific">Candidatus Comchoanobacter bicostacola</name>
    <dbReference type="NCBI Taxonomy" id="2919598"/>
    <lineage>
        <taxon>Bacteria</taxon>
        <taxon>Pseudomonadati</taxon>
        <taxon>Pseudomonadota</taxon>
        <taxon>Gammaproteobacteria</taxon>
        <taxon>Candidatus Comchoanobacterales</taxon>
        <taxon>Candidatus Comchoanobacteraceae</taxon>
        <taxon>Candidatus Comchoanobacter</taxon>
    </lineage>
</organism>
<dbReference type="CDD" id="cd04496">
    <property type="entry name" value="SSB_OBF"/>
    <property type="match status" value="1"/>
</dbReference>
<feature type="short sequence motif" description="Important for interaction with partner proteins" evidence="2">
    <location>
        <begin position="138"/>
        <end position="143"/>
    </location>
</feature>
<keyword evidence="2" id="KW-0227">DNA damage</keyword>
<gene>
    <name evidence="4" type="primary">ssb</name>
    <name evidence="4" type="ORF">MMH89_04265</name>
</gene>
<protein>
    <recommendedName>
        <fullName evidence="2 3">Single-stranded DNA-binding protein</fullName>
        <shortName evidence="2">SSB</shortName>
    </recommendedName>
</protein>
<comment type="caution">
    <text evidence="2">Lacks conserved residue(s) required for the propagation of feature annotation.</text>
</comment>
<comment type="function">
    <text evidence="2">Plays an important role in DNA replication, recombination and repair. Binds to ssDNA and to an array of partner proteins to recruit them to their sites of action during DNA metabolism.</text>
</comment>